<dbReference type="Proteomes" id="UP000681720">
    <property type="component" value="Unassembled WGS sequence"/>
</dbReference>
<sequence>MGVQSTLYFMESYARKGCPRN</sequence>
<evidence type="ECO:0000313" key="1">
    <source>
        <dbReference type="EMBL" id="CAF4293667.1"/>
    </source>
</evidence>
<evidence type="ECO:0000313" key="2">
    <source>
        <dbReference type="EMBL" id="CAF4293823.1"/>
    </source>
</evidence>
<gene>
    <name evidence="3" type="ORF">GIL414_LOCUS26415</name>
    <name evidence="4" type="ORF">GIL414_LOCUS26481</name>
    <name evidence="1" type="ORF">SMN809_LOCUS25786</name>
    <name evidence="2" type="ORF">SMN809_LOCUS25792</name>
</gene>
<name>A0A8S2TKD9_9BILA</name>
<evidence type="ECO:0000313" key="5">
    <source>
        <dbReference type="Proteomes" id="UP000676336"/>
    </source>
</evidence>
<dbReference type="EMBL" id="CAJOBI010034910">
    <property type="protein sequence ID" value="CAF4293667.1"/>
    <property type="molecule type" value="Genomic_DNA"/>
</dbReference>
<evidence type="ECO:0000313" key="4">
    <source>
        <dbReference type="EMBL" id="CAF4315549.1"/>
    </source>
</evidence>
<accession>A0A8S2TKD9</accession>
<feature type="non-terminal residue" evidence="2">
    <location>
        <position position="21"/>
    </location>
</feature>
<organism evidence="2 5">
    <name type="scientific">Rotaria magnacalcarata</name>
    <dbReference type="NCBI Taxonomy" id="392030"/>
    <lineage>
        <taxon>Eukaryota</taxon>
        <taxon>Metazoa</taxon>
        <taxon>Spiralia</taxon>
        <taxon>Gnathifera</taxon>
        <taxon>Rotifera</taxon>
        <taxon>Eurotatoria</taxon>
        <taxon>Bdelloidea</taxon>
        <taxon>Philodinida</taxon>
        <taxon>Philodinidae</taxon>
        <taxon>Rotaria</taxon>
    </lineage>
</organism>
<reference evidence="2" key="1">
    <citation type="submission" date="2021-02" db="EMBL/GenBank/DDBJ databases">
        <authorList>
            <person name="Nowell W R."/>
        </authorList>
    </citation>
    <scope>NUCLEOTIDE SEQUENCE</scope>
</reference>
<dbReference type="EMBL" id="CAJOBJ010038605">
    <property type="protein sequence ID" value="CAF4314084.1"/>
    <property type="molecule type" value="Genomic_DNA"/>
</dbReference>
<dbReference type="EMBL" id="CAJOBI010034947">
    <property type="protein sequence ID" value="CAF4293823.1"/>
    <property type="molecule type" value="Genomic_DNA"/>
</dbReference>
<dbReference type="Proteomes" id="UP000676336">
    <property type="component" value="Unassembled WGS sequence"/>
</dbReference>
<proteinExistence type="predicted"/>
<comment type="caution">
    <text evidence="2">The sequence shown here is derived from an EMBL/GenBank/DDBJ whole genome shotgun (WGS) entry which is preliminary data.</text>
</comment>
<dbReference type="EMBL" id="CAJOBJ010038892">
    <property type="protein sequence ID" value="CAF4315549.1"/>
    <property type="molecule type" value="Genomic_DNA"/>
</dbReference>
<protein>
    <submittedName>
        <fullName evidence="2">Uncharacterized protein</fullName>
    </submittedName>
</protein>
<dbReference type="AlphaFoldDB" id="A0A8S2TKD9"/>
<evidence type="ECO:0000313" key="3">
    <source>
        <dbReference type="EMBL" id="CAF4314084.1"/>
    </source>
</evidence>